<dbReference type="Pfam" id="PF02371">
    <property type="entry name" value="Transposase_20"/>
    <property type="match status" value="1"/>
</dbReference>
<dbReference type="InterPro" id="IPR047650">
    <property type="entry name" value="Transpos_IS110"/>
</dbReference>
<dbReference type="PANTHER" id="PTHR33055">
    <property type="entry name" value="TRANSPOSASE FOR INSERTION SEQUENCE ELEMENT IS1111A"/>
    <property type="match status" value="1"/>
</dbReference>
<dbReference type="GO" id="GO:0004803">
    <property type="term" value="F:transposase activity"/>
    <property type="evidence" value="ECO:0007669"/>
    <property type="project" value="InterPro"/>
</dbReference>
<feature type="region of interest" description="Disordered" evidence="2">
    <location>
        <begin position="87"/>
        <end position="129"/>
    </location>
</feature>
<dbReference type="AlphaFoldDB" id="A0A4Y3VYX8"/>
<protein>
    <recommendedName>
        <fullName evidence="3">Transposase IS116/IS110/IS902 C-terminal domain-containing protein</fullName>
    </recommendedName>
</protein>
<name>A0A4Y3VYX8_9ACTN</name>
<feature type="coiled-coil region" evidence="1">
    <location>
        <begin position="7"/>
        <end position="41"/>
    </location>
</feature>
<keyword evidence="5" id="KW-1185">Reference proteome</keyword>
<proteinExistence type="predicted"/>
<dbReference type="EMBL" id="BJND01000098">
    <property type="protein sequence ID" value="GEC10236.1"/>
    <property type="molecule type" value="Genomic_DNA"/>
</dbReference>
<keyword evidence="1" id="KW-0175">Coiled coil</keyword>
<evidence type="ECO:0000256" key="2">
    <source>
        <dbReference type="SAM" id="MobiDB-lite"/>
    </source>
</evidence>
<dbReference type="RefSeq" id="WP_229866324.1">
    <property type="nucleotide sequence ID" value="NZ_BJND01000098.1"/>
</dbReference>
<evidence type="ECO:0000313" key="5">
    <source>
        <dbReference type="Proteomes" id="UP000317881"/>
    </source>
</evidence>
<evidence type="ECO:0000256" key="1">
    <source>
        <dbReference type="SAM" id="Coils"/>
    </source>
</evidence>
<evidence type="ECO:0000313" key="4">
    <source>
        <dbReference type="EMBL" id="GEC10236.1"/>
    </source>
</evidence>
<feature type="compositionally biased region" description="Low complexity" evidence="2">
    <location>
        <begin position="100"/>
        <end position="119"/>
    </location>
</feature>
<accession>A0A4Y3VYX8</accession>
<dbReference type="Proteomes" id="UP000317881">
    <property type="component" value="Unassembled WGS sequence"/>
</dbReference>
<evidence type="ECO:0000259" key="3">
    <source>
        <dbReference type="Pfam" id="PF02371"/>
    </source>
</evidence>
<dbReference type="InterPro" id="IPR003346">
    <property type="entry name" value="Transposase_20"/>
</dbReference>
<reference evidence="4 5" key="1">
    <citation type="submission" date="2019-06" db="EMBL/GenBank/DDBJ databases">
        <title>Whole genome shotgun sequence of Streptomyces spinoverrucosus NBRC 14228.</title>
        <authorList>
            <person name="Hosoyama A."/>
            <person name="Uohara A."/>
            <person name="Ohji S."/>
            <person name="Ichikawa N."/>
        </authorList>
    </citation>
    <scope>NUCLEOTIDE SEQUENCE [LARGE SCALE GENOMIC DNA]</scope>
    <source>
        <strain evidence="4 5">NBRC 14228</strain>
    </source>
</reference>
<sequence>MDGIGPAAAARHTLRLLARRIQHLTEEINDLTARITTAIAARAPKILEHYGVGPDTAAALLITAGDNPQRMGSEASFAALCGVSPVEASSGKTQRRRLNSTAAATARPTPRSTPSSWPACAGIPARATT</sequence>
<dbReference type="GO" id="GO:0006313">
    <property type="term" value="P:DNA transposition"/>
    <property type="evidence" value="ECO:0007669"/>
    <property type="project" value="InterPro"/>
</dbReference>
<dbReference type="PANTHER" id="PTHR33055:SF16">
    <property type="entry name" value="TRANSPOSASE FOR INSERTION SEQUENCE ELEMENT IS1547"/>
    <property type="match status" value="1"/>
</dbReference>
<feature type="domain" description="Transposase IS116/IS110/IS902 C-terminal" evidence="3">
    <location>
        <begin position="46"/>
        <end position="107"/>
    </location>
</feature>
<comment type="caution">
    <text evidence="4">The sequence shown here is derived from an EMBL/GenBank/DDBJ whole genome shotgun (WGS) entry which is preliminary data.</text>
</comment>
<dbReference type="GO" id="GO:0003677">
    <property type="term" value="F:DNA binding"/>
    <property type="evidence" value="ECO:0007669"/>
    <property type="project" value="InterPro"/>
</dbReference>
<gene>
    <name evidence="4" type="ORF">SSP24_78910</name>
</gene>
<organism evidence="4 5">
    <name type="scientific">Streptomyces spinoverrucosus</name>
    <dbReference type="NCBI Taxonomy" id="284043"/>
    <lineage>
        <taxon>Bacteria</taxon>
        <taxon>Bacillati</taxon>
        <taxon>Actinomycetota</taxon>
        <taxon>Actinomycetes</taxon>
        <taxon>Kitasatosporales</taxon>
        <taxon>Streptomycetaceae</taxon>
        <taxon>Streptomyces</taxon>
    </lineage>
</organism>